<evidence type="ECO:0000256" key="5">
    <source>
        <dbReference type="ARBA" id="ARBA00022777"/>
    </source>
</evidence>
<dbReference type="PROSITE" id="PS00108">
    <property type="entry name" value="PROTEIN_KINASE_ST"/>
    <property type="match status" value="1"/>
</dbReference>
<comment type="catalytic activity">
    <reaction evidence="7">
        <text>L-threonyl-[protein] + ATP = O-phospho-L-threonyl-[protein] + ADP + H(+)</text>
        <dbReference type="Rhea" id="RHEA:46608"/>
        <dbReference type="Rhea" id="RHEA-COMP:11060"/>
        <dbReference type="Rhea" id="RHEA-COMP:11605"/>
        <dbReference type="ChEBI" id="CHEBI:15378"/>
        <dbReference type="ChEBI" id="CHEBI:30013"/>
        <dbReference type="ChEBI" id="CHEBI:30616"/>
        <dbReference type="ChEBI" id="CHEBI:61977"/>
        <dbReference type="ChEBI" id="CHEBI:456216"/>
        <dbReference type="EC" id="2.7.11.1"/>
    </reaction>
</comment>
<dbReference type="InterPro" id="IPR051131">
    <property type="entry name" value="NEK_Ser/Thr_kinase_NIMA"/>
</dbReference>
<comment type="catalytic activity">
    <reaction evidence="8">
        <text>L-seryl-[protein] + ATP = O-phospho-L-seryl-[protein] + ADP + H(+)</text>
        <dbReference type="Rhea" id="RHEA:17989"/>
        <dbReference type="Rhea" id="RHEA-COMP:9863"/>
        <dbReference type="Rhea" id="RHEA-COMP:11604"/>
        <dbReference type="ChEBI" id="CHEBI:15378"/>
        <dbReference type="ChEBI" id="CHEBI:29999"/>
        <dbReference type="ChEBI" id="CHEBI:30616"/>
        <dbReference type="ChEBI" id="CHEBI:83421"/>
        <dbReference type="ChEBI" id="CHEBI:456216"/>
        <dbReference type="EC" id="2.7.11.1"/>
    </reaction>
</comment>
<name>A0A0M0JMV5_9EUKA</name>
<evidence type="ECO:0000256" key="9">
    <source>
        <dbReference type="PROSITE-ProRule" id="PRU10141"/>
    </source>
</evidence>
<gene>
    <name evidence="12" type="ORF">Ctob_007884</name>
</gene>
<organism evidence="12 13">
    <name type="scientific">Chrysochromulina tobinii</name>
    <dbReference type="NCBI Taxonomy" id="1460289"/>
    <lineage>
        <taxon>Eukaryota</taxon>
        <taxon>Haptista</taxon>
        <taxon>Haptophyta</taxon>
        <taxon>Prymnesiophyceae</taxon>
        <taxon>Prymnesiales</taxon>
        <taxon>Chrysochromulinaceae</taxon>
        <taxon>Chrysochromulina</taxon>
    </lineage>
</organism>
<protein>
    <recommendedName>
        <fullName evidence="1">non-specific serine/threonine protein kinase</fullName>
        <ecNumber evidence="1">2.7.11.1</ecNumber>
    </recommendedName>
</protein>
<dbReference type="PROSITE" id="PS50011">
    <property type="entry name" value="PROTEIN_KINASE_DOM"/>
    <property type="match status" value="1"/>
</dbReference>
<keyword evidence="13" id="KW-1185">Reference proteome</keyword>
<dbReference type="SMART" id="SM00220">
    <property type="entry name" value="S_TKc"/>
    <property type="match status" value="1"/>
</dbReference>
<dbReference type="Proteomes" id="UP000037460">
    <property type="component" value="Unassembled WGS sequence"/>
</dbReference>
<dbReference type="SUPFAM" id="SSF56112">
    <property type="entry name" value="Protein kinase-like (PK-like)"/>
    <property type="match status" value="1"/>
</dbReference>
<dbReference type="PANTHER" id="PTHR44899:SF3">
    <property type="entry name" value="SERINE_THREONINE-PROTEIN KINASE NEK1"/>
    <property type="match status" value="1"/>
</dbReference>
<dbReference type="CDD" id="cd08215">
    <property type="entry name" value="STKc_Nek"/>
    <property type="match status" value="1"/>
</dbReference>
<dbReference type="InterPro" id="IPR017441">
    <property type="entry name" value="Protein_kinase_ATP_BS"/>
</dbReference>
<dbReference type="InterPro" id="IPR008271">
    <property type="entry name" value="Ser/Thr_kinase_AS"/>
</dbReference>
<dbReference type="PANTHER" id="PTHR44899">
    <property type="entry name" value="CAMK FAMILY PROTEIN KINASE"/>
    <property type="match status" value="1"/>
</dbReference>
<dbReference type="EMBL" id="JWZX01002644">
    <property type="protein sequence ID" value="KOO27924.1"/>
    <property type="molecule type" value="Genomic_DNA"/>
</dbReference>
<dbReference type="GO" id="GO:0004674">
    <property type="term" value="F:protein serine/threonine kinase activity"/>
    <property type="evidence" value="ECO:0007669"/>
    <property type="project" value="UniProtKB-KW"/>
</dbReference>
<dbReference type="OrthoDB" id="248923at2759"/>
<sequence>MEHYEVGRRIGFGASGSVHLVRDRRLADSRALCIKKIDLAACSKADQQSAQREVSVLKSLRHSGIVRYHDHFVDDSYLCIVQDYCLGGDLGIEIKRRAKSADHFGESEVLDLFVQVAEALDYVHGHRVLHRDLKTGNLFLDGAGNVLLGDFGIAKQLDGSAAATCVGTPYYLAPEMCRGERYAYKSDVWALGCILHELCCLRPTWQGLNILGVVYQIVEQQAPPLPPQYSGELAALVNALLTKSAAQRPSLHQVFNMPIVRRALERRRRKERESRETAVTAVTAVDAAFTKEGFVQDRIMPPPRYKQVASRKIMSLVLNKDAQVEAAVARGVPVITASPITPTSVVTVDLAPAALEGDRYDEPVVTVDLAPALEGDRYDEPAVAHQNSEPPAPCWAVRRHMTLSMAPNMVLNTGRSVDAPPCSHT</sequence>
<accession>A0A0M0JMV5</accession>
<dbReference type="Pfam" id="PF00069">
    <property type="entry name" value="Pkinase"/>
    <property type="match status" value="1"/>
</dbReference>
<keyword evidence="4 9" id="KW-0547">Nucleotide-binding</keyword>
<dbReference type="GO" id="GO:0005524">
    <property type="term" value="F:ATP binding"/>
    <property type="evidence" value="ECO:0007669"/>
    <property type="project" value="UniProtKB-UniRule"/>
</dbReference>
<dbReference type="AlphaFoldDB" id="A0A0M0JMV5"/>
<evidence type="ECO:0000256" key="6">
    <source>
        <dbReference type="ARBA" id="ARBA00022840"/>
    </source>
</evidence>
<dbReference type="InterPro" id="IPR011009">
    <property type="entry name" value="Kinase-like_dom_sf"/>
</dbReference>
<keyword evidence="3" id="KW-0808">Transferase</keyword>
<evidence type="ECO:0000256" key="7">
    <source>
        <dbReference type="ARBA" id="ARBA00047899"/>
    </source>
</evidence>
<evidence type="ECO:0000256" key="3">
    <source>
        <dbReference type="ARBA" id="ARBA00022679"/>
    </source>
</evidence>
<evidence type="ECO:0000256" key="10">
    <source>
        <dbReference type="RuleBase" id="RU000304"/>
    </source>
</evidence>
<comment type="caution">
    <text evidence="12">The sequence shown here is derived from an EMBL/GenBank/DDBJ whole genome shotgun (WGS) entry which is preliminary data.</text>
</comment>
<comment type="similarity">
    <text evidence="10">Belongs to the protein kinase superfamily.</text>
</comment>
<evidence type="ECO:0000256" key="8">
    <source>
        <dbReference type="ARBA" id="ARBA00048679"/>
    </source>
</evidence>
<dbReference type="InterPro" id="IPR000719">
    <property type="entry name" value="Prot_kinase_dom"/>
</dbReference>
<dbReference type="EC" id="2.7.11.1" evidence="1"/>
<evidence type="ECO:0000259" key="11">
    <source>
        <dbReference type="PROSITE" id="PS50011"/>
    </source>
</evidence>
<evidence type="ECO:0000256" key="2">
    <source>
        <dbReference type="ARBA" id="ARBA00022527"/>
    </source>
</evidence>
<keyword evidence="6 9" id="KW-0067">ATP-binding</keyword>
<evidence type="ECO:0000313" key="13">
    <source>
        <dbReference type="Proteomes" id="UP000037460"/>
    </source>
</evidence>
<reference evidence="13" key="1">
    <citation type="journal article" date="2015" name="PLoS Genet.">
        <title>Genome Sequence and Transcriptome Analyses of Chrysochromulina tobin: Metabolic Tools for Enhanced Algal Fitness in the Prominent Order Prymnesiales (Haptophyceae).</title>
        <authorList>
            <person name="Hovde B.T."/>
            <person name="Deodato C.R."/>
            <person name="Hunsperger H.M."/>
            <person name="Ryken S.A."/>
            <person name="Yost W."/>
            <person name="Jha R.K."/>
            <person name="Patterson J."/>
            <person name="Monnat R.J. Jr."/>
            <person name="Barlow S.B."/>
            <person name="Starkenburg S.R."/>
            <person name="Cattolico R.A."/>
        </authorList>
    </citation>
    <scope>NUCLEOTIDE SEQUENCE</scope>
    <source>
        <strain evidence="13">CCMP291</strain>
    </source>
</reference>
<feature type="domain" description="Protein kinase" evidence="11">
    <location>
        <begin position="4"/>
        <end position="260"/>
    </location>
</feature>
<dbReference type="Gene3D" id="1.10.510.10">
    <property type="entry name" value="Transferase(Phosphotransferase) domain 1"/>
    <property type="match status" value="1"/>
</dbReference>
<dbReference type="PROSITE" id="PS00107">
    <property type="entry name" value="PROTEIN_KINASE_ATP"/>
    <property type="match status" value="1"/>
</dbReference>
<keyword evidence="2 10" id="KW-0723">Serine/threonine-protein kinase</keyword>
<evidence type="ECO:0000256" key="1">
    <source>
        <dbReference type="ARBA" id="ARBA00012513"/>
    </source>
</evidence>
<keyword evidence="5 12" id="KW-0418">Kinase</keyword>
<evidence type="ECO:0000256" key="4">
    <source>
        <dbReference type="ARBA" id="ARBA00022741"/>
    </source>
</evidence>
<evidence type="ECO:0000313" key="12">
    <source>
        <dbReference type="EMBL" id="KOO27924.1"/>
    </source>
</evidence>
<feature type="binding site" evidence="9">
    <location>
        <position position="36"/>
    </location>
    <ligand>
        <name>ATP</name>
        <dbReference type="ChEBI" id="CHEBI:30616"/>
    </ligand>
</feature>
<proteinExistence type="inferred from homology"/>